<dbReference type="AlphaFoldDB" id="A0A0C3C3K3"/>
<name>A0A0C3C3K3_HEBCY</name>
<organism evidence="2 3">
    <name type="scientific">Hebeloma cylindrosporum</name>
    <dbReference type="NCBI Taxonomy" id="76867"/>
    <lineage>
        <taxon>Eukaryota</taxon>
        <taxon>Fungi</taxon>
        <taxon>Dikarya</taxon>
        <taxon>Basidiomycota</taxon>
        <taxon>Agaricomycotina</taxon>
        <taxon>Agaricomycetes</taxon>
        <taxon>Agaricomycetidae</taxon>
        <taxon>Agaricales</taxon>
        <taxon>Agaricineae</taxon>
        <taxon>Hymenogastraceae</taxon>
        <taxon>Hebeloma</taxon>
    </lineage>
</organism>
<feature type="compositionally biased region" description="Basic and acidic residues" evidence="1">
    <location>
        <begin position="116"/>
        <end position="127"/>
    </location>
</feature>
<sequence>MCNWQNNNPGSNKSNPNSKAGRMPEFRRSLLEASTLQKKASGSYASQVQNILVLAMGRQKHKQPETIPSKRDEEDSSTISEEEAQDVAGHNAIGDQAPQQESSSEGDCSDSDPEPDDAKPPEPKETATKAPTKATTLKRSRCDDAGTSTPENARPSKRLTKETEKAAFFHESYNESSGDCTILAGKTYFKISWVLLTRPSEYFRKKLADAKRARDGQAQASRAPSNDKFQVEMEETPEDVGALHWLLTAFPSDIMQQGDPSKADLPRLISILYMANKYQFLEHEKWAKAQLQVYFATVEGKHPSSISSACYKRLYALASSIWPQFKCSVRTKWLSDLDNNSFCSKEMLDFAESMNDRFLQAHVYYHELLQMKGGRQDTSLAPLFHENNFTPTQNIRLYRGFWSLWHFWAGIRTPELKESMNEDHRDNCTKHWTWMWEQGARISMTGGDWFGVSASEEREVVFDPMGALDRLIKLPPSPSTSGDAKSGACDCRFQTQAKTLKNRLQYELADHFFGPVIDSARQ</sequence>
<protein>
    <recommendedName>
        <fullName evidence="4">BTB domain-containing protein</fullName>
    </recommendedName>
</protein>
<dbReference type="EMBL" id="KN831788">
    <property type="protein sequence ID" value="KIM38859.1"/>
    <property type="molecule type" value="Genomic_DNA"/>
</dbReference>
<feature type="compositionally biased region" description="Basic and acidic residues" evidence="1">
    <location>
        <begin position="62"/>
        <end position="73"/>
    </location>
</feature>
<accession>A0A0C3C3K3</accession>
<dbReference type="OrthoDB" id="2923697at2759"/>
<feature type="region of interest" description="Disordered" evidence="1">
    <location>
        <begin position="56"/>
        <end position="161"/>
    </location>
</feature>
<feature type="compositionally biased region" description="Acidic residues" evidence="1">
    <location>
        <begin position="74"/>
        <end position="85"/>
    </location>
</feature>
<evidence type="ECO:0000256" key="1">
    <source>
        <dbReference type="SAM" id="MobiDB-lite"/>
    </source>
</evidence>
<evidence type="ECO:0000313" key="2">
    <source>
        <dbReference type="EMBL" id="KIM38859.1"/>
    </source>
</evidence>
<keyword evidence="3" id="KW-1185">Reference proteome</keyword>
<gene>
    <name evidence="2" type="ORF">M413DRAFT_12492</name>
</gene>
<dbReference type="Proteomes" id="UP000053424">
    <property type="component" value="Unassembled WGS sequence"/>
</dbReference>
<reference evidence="2 3" key="1">
    <citation type="submission" date="2014-04" db="EMBL/GenBank/DDBJ databases">
        <authorList>
            <consortium name="DOE Joint Genome Institute"/>
            <person name="Kuo A."/>
            <person name="Gay G."/>
            <person name="Dore J."/>
            <person name="Kohler A."/>
            <person name="Nagy L.G."/>
            <person name="Floudas D."/>
            <person name="Copeland A."/>
            <person name="Barry K.W."/>
            <person name="Cichocki N."/>
            <person name="Veneault-Fourrey C."/>
            <person name="LaButti K."/>
            <person name="Lindquist E.A."/>
            <person name="Lipzen A."/>
            <person name="Lundell T."/>
            <person name="Morin E."/>
            <person name="Murat C."/>
            <person name="Sun H."/>
            <person name="Tunlid A."/>
            <person name="Henrissat B."/>
            <person name="Grigoriev I.V."/>
            <person name="Hibbett D.S."/>
            <person name="Martin F."/>
            <person name="Nordberg H.P."/>
            <person name="Cantor M.N."/>
            <person name="Hua S.X."/>
        </authorList>
    </citation>
    <scope>NUCLEOTIDE SEQUENCE [LARGE SCALE GENOMIC DNA]</scope>
    <source>
        <strain evidence="3">h7</strain>
    </source>
</reference>
<evidence type="ECO:0000313" key="3">
    <source>
        <dbReference type="Proteomes" id="UP000053424"/>
    </source>
</evidence>
<feature type="region of interest" description="Disordered" evidence="1">
    <location>
        <begin position="1"/>
        <end position="29"/>
    </location>
</feature>
<dbReference type="HOGENOM" id="CLU_571132_0_0_1"/>
<reference evidence="3" key="2">
    <citation type="submission" date="2015-01" db="EMBL/GenBank/DDBJ databases">
        <title>Evolutionary Origins and Diversification of the Mycorrhizal Mutualists.</title>
        <authorList>
            <consortium name="DOE Joint Genome Institute"/>
            <consortium name="Mycorrhizal Genomics Consortium"/>
            <person name="Kohler A."/>
            <person name="Kuo A."/>
            <person name="Nagy L.G."/>
            <person name="Floudas D."/>
            <person name="Copeland A."/>
            <person name="Barry K.W."/>
            <person name="Cichocki N."/>
            <person name="Veneault-Fourrey C."/>
            <person name="LaButti K."/>
            <person name="Lindquist E.A."/>
            <person name="Lipzen A."/>
            <person name="Lundell T."/>
            <person name="Morin E."/>
            <person name="Murat C."/>
            <person name="Riley R."/>
            <person name="Ohm R."/>
            <person name="Sun H."/>
            <person name="Tunlid A."/>
            <person name="Henrissat B."/>
            <person name="Grigoriev I.V."/>
            <person name="Hibbett D.S."/>
            <person name="Martin F."/>
        </authorList>
    </citation>
    <scope>NUCLEOTIDE SEQUENCE [LARGE SCALE GENOMIC DNA]</scope>
    <source>
        <strain evidence="3">h7</strain>
    </source>
</reference>
<evidence type="ECO:0008006" key="4">
    <source>
        <dbReference type="Google" id="ProtNLM"/>
    </source>
</evidence>
<proteinExistence type="predicted"/>
<feature type="compositionally biased region" description="Low complexity" evidence="1">
    <location>
        <begin position="1"/>
        <end position="19"/>
    </location>
</feature>